<dbReference type="GO" id="GO:0008422">
    <property type="term" value="F:beta-glucosidase activity"/>
    <property type="evidence" value="ECO:0007669"/>
    <property type="project" value="TreeGrafter"/>
</dbReference>
<keyword evidence="2 6" id="KW-0378">Hydrolase</keyword>
<comment type="caution">
    <text evidence="7">The sequence shown here is derived from an EMBL/GenBank/DDBJ whole genome shotgun (WGS) entry which is preliminary data.</text>
</comment>
<dbReference type="Pfam" id="PF00232">
    <property type="entry name" value="Glyco_hydro_1"/>
    <property type="match status" value="1"/>
</dbReference>
<protein>
    <submittedName>
        <fullName evidence="7">BglH protein</fullName>
    </submittedName>
</protein>
<dbReference type="GO" id="GO:0016052">
    <property type="term" value="P:carbohydrate catabolic process"/>
    <property type="evidence" value="ECO:0007669"/>
    <property type="project" value="TreeGrafter"/>
</dbReference>
<dbReference type="Gene3D" id="3.20.20.80">
    <property type="entry name" value="Glycosidases"/>
    <property type="match status" value="1"/>
</dbReference>
<evidence type="ECO:0000313" key="8">
    <source>
        <dbReference type="Proteomes" id="UP000050823"/>
    </source>
</evidence>
<organism evidence="7 8">
    <name type="scientific">Latilactobacillus graminis DSM 20719</name>
    <dbReference type="NCBI Taxonomy" id="1423752"/>
    <lineage>
        <taxon>Bacteria</taxon>
        <taxon>Bacillati</taxon>
        <taxon>Bacillota</taxon>
        <taxon>Bacilli</taxon>
        <taxon>Lactobacillales</taxon>
        <taxon>Lactobacillaceae</taxon>
        <taxon>Latilactobacillus</taxon>
    </lineage>
</organism>
<name>A0AA89I449_9LACO</name>
<evidence type="ECO:0000313" key="7">
    <source>
        <dbReference type="EMBL" id="KRM24532.1"/>
    </source>
</evidence>
<comment type="similarity">
    <text evidence="1 5">Belongs to the glycosyl hydrolase 1 family.</text>
</comment>
<evidence type="ECO:0000256" key="1">
    <source>
        <dbReference type="ARBA" id="ARBA00010838"/>
    </source>
</evidence>
<proteinExistence type="inferred from homology"/>
<dbReference type="PROSITE" id="PS00572">
    <property type="entry name" value="GLYCOSYL_HYDROL_F1_1"/>
    <property type="match status" value="1"/>
</dbReference>
<dbReference type="InterPro" id="IPR018120">
    <property type="entry name" value="Glyco_hydro_1_AS"/>
</dbReference>
<accession>A0AA89I449</accession>
<dbReference type="Proteomes" id="UP000050823">
    <property type="component" value="Unassembled WGS sequence"/>
</dbReference>
<gene>
    <name evidence="7" type="ORF">FC90_GL000237</name>
</gene>
<dbReference type="InterPro" id="IPR033132">
    <property type="entry name" value="GH_1_N_CS"/>
</dbReference>
<reference evidence="7 8" key="1">
    <citation type="journal article" date="2015" name="Genome Announc.">
        <title>Expanding the biotechnology potential of lactobacilli through comparative genomics of 213 strains and associated genera.</title>
        <authorList>
            <person name="Sun Z."/>
            <person name="Harris H.M."/>
            <person name="McCann A."/>
            <person name="Guo C."/>
            <person name="Argimon S."/>
            <person name="Zhang W."/>
            <person name="Yang X."/>
            <person name="Jeffery I.B."/>
            <person name="Cooney J.C."/>
            <person name="Kagawa T.F."/>
            <person name="Liu W."/>
            <person name="Song Y."/>
            <person name="Salvetti E."/>
            <person name="Wrobel A."/>
            <person name="Rasinkangas P."/>
            <person name="Parkhill J."/>
            <person name="Rea M.C."/>
            <person name="O'Sullivan O."/>
            <person name="Ritari J."/>
            <person name="Douillard F.P."/>
            <person name="Paul Ross R."/>
            <person name="Yang R."/>
            <person name="Briner A.E."/>
            <person name="Felis G.E."/>
            <person name="de Vos W.M."/>
            <person name="Barrangou R."/>
            <person name="Klaenhammer T.R."/>
            <person name="Caufield P.W."/>
            <person name="Cui Y."/>
            <person name="Zhang H."/>
            <person name="O'Toole P.W."/>
        </authorList>
    </citation>
    <scope>NUCLEOTIDE SEQUENCE [LARGE SCALE GENOMIC DNA]</scope>
    <source>
        <strain evidence="7 8">DSM 20719</strain>
    </source>
</reference>
<dbReference type="PROSITE" id="PS00653">
    <property type="entry name" value="GLYCOSYL_HYDROL_F1_2"/>
    <property type="match status" value="1"/>
</dbReference>
<dbReference type="AlphaFoldDB" id="A0AA89I449"/>
<evidence type="ECO:0000256" key="2">
    <source>
        <dbReference type="ARBA" id="ARBA00022801"/>
    </source>
</evidence>
<dbReference type="InterPro" id="IPR001360">
    <property type="entry name" value="Glyco_hydro_1"/>
</dbReference>
<dbReference type="PRINTS" id="PR00131">
    <property type="entry name" value="GLHYDRLASE1"/>
</dbReference>
<evidence type="ECO:0000256" key="5">
    <source>
        <dbReference type="RuleBase" id="RU003690"/>
    </source>
</evidence>
<evidence type="ECO:0000256" key="3">
    <source>
        <dbReference type="ARBA" id="ARBA00023295"/>
    </source>
</evidence>
<dbReference type="PANTHER" id="PTHR10353">
    <property type="entry name" value="GLYCOSYL HYDROLASE"/>
    <property type="match status" value="1"/>
</dbReference>
<feature type="active site" description="Nucleophile" evidence="4">
    <location>
        <position position="388"/>
    </location>
</feature>
<sequence>MANMYQTNFPREFKEGFLWGGATAANQVEGGWNIDEKGLTTAEVVRKAENRTELTFNEVTKESIKDAIADSTDTLYPKRRGVDFYHNYREDIRLFAEMGFKAYRMSIAWARIFPNGDELEPNEAGLAFYDRVFDELAKYNIEPVVTLSHYEMPLALTVKQNGWVSRKTITSFTRYTEVVFKRYRNKVKYWLTFNEINAGTFGFMGTGAVDSALSEDEKLQLRYQALHHQFIASALAVTQGHTINPEFKIGSMLARMQTYPLTPNPVDVRAAQENDNLNLFFTDVQVRGEYPEFMNRYLSEHQVKLVMEPDDEKIIKMGTVDFISFSYYMSTVTSANNAGDKSVGNMLNGEKNPYLETSEWGWQVDPVGLRISLNEMWNRYHVPLFIVENGLGAADQLEADGSVHDEYRINYLREHITQMKEAVKDGVDLMGYTMWGCIDLISASTSEMSKRYGFIYVDQDDDGHGSLKRYKKDSFDWYQHVIDTNGREM</sequence>
<dbReference type="GO" id="GO:0005829">
    <property type="term" value="C:cytosol"/>
    <property type="evidence" value="ECO:0007669"/>
    <property type="project" value="TreeGrafter"/>
</dbReference>
<dbReference type="SUPFAM" id="SSF51445">
    <property type="entry name" value="(Trans)glycosidases"/>
    <property type="match status" value="1"/>
</dbReference>
<dbReference type="InterPro" id="IPR017853">
    <property type="entry name" value="GH"/>
</dbReference>
<dbReference type="EMBL" id="AYZB01000001">
    <property type="protein sequence ID" value="KRM24532.1"/>
    <property type="molecule type" value="Genomic_DNA"/>
</dbReference>
<dbReference type="PANTHER" id="PTHR10353:SF122">
    <property type="entry name" value="6-PHOSPHO-BETA-GLUCOSIDASE ASCB-RELATED"/>
    <property type="match status" value="1"/>
</dbReference>
<keyword evidence="3 6" id="KW-0326">Glycosidase</keyword>
<evidence type="ECO:0000256" key="4">
    <source>
        <dbReference type="PROSITE-ProRule" id="PRU10055"/>
    </source>
</evidence>
<evidence type="ECO:0000256" key="6">
    <source>
        <dbReference type="RuleBase" id="RU004468"/>
    </source>
</evidence>
<dbReference type="FunFam" id="3.20.20.80:FF:000004">
    <property type="entry name" value="Beta-glucosidase 6-phospho-beta-glucosidase"/>
    <property type="match status" value="1"/>
</dbReference>